<name>A0AAN8Y1W8_SOLBU</name>
<comment type="caution">
    <text evidence="2">The sequence shown here is derived from an EMBL/GenBank/DDBJ whole genome shotgun (WGS) entry which is preliminary data.</text>
</comment>
<protein>
    <submittedName>
        <fullName evidence="2">Uncharacterized protein</fullName>
    </submittedName>
</protein>
<dbReference type="EMBL" id="JBANQN010000011">
    <property type="protein sequence ID" value="KAK6776156.1"/>
    <property type="molecule type" value="Genomic_DNA"/>
</dbReference>
<feature type="region of interest" description="Disordered" evidence="1">
    <location>
        <begin position="1"/>
        <end position="21"/>
    </location>
</feature>
<accession>A0AAN8Y1W8</accession>
<gene>
    <name evidence="2" type="ORF">RDI58_027157</name>
</gene>
<organism evidence="2 3">
    <name type="scientific">Solanum bulbocastanum</name>
    <name type="common">Wild potato</name>
    <dbReference type="NCBI Taxonomy" id="147425"/>
    <lineage>
        <taxon>Eukaryota</taxon>
        <taxon>Viridiplantae</taxon>
        <taxon>Streptophyta</taxon>
        <taxon>Embryophyta</taxon>
        <taxon>Tracheophyta</taxon>
        <taxon>Spermatophyta</taxon>
        <taxon>Magnoliopsida</taxon>
        <taxon>eudicotyledons</taxon>
        <taxon>Gunneridae</taxon>
        <taxon>Pentapetalae</taxon>
        <taxon>asterids</taxon>
        <taxon>lamiids</taxon>
        <taxon>Solanales</taxon>
        <taxon>Solanaceae</taxon>
        <taxon>Solanoideae</taxon>
        <taxon>Solaneae</taxon>
        <taxon>Solanum</taxon>
    </lineage>
</organism>
<keyword evidence="3" id="KW-1185">Reference proteome</keyword>
<proteinExistence type="predicted"/>
<reference evidence="2 3" key="1">
    <citation type="submission" date="2024-02" db="EMBL/GenBank/DDBJ databases">
        <title>de novo genome assembly of Solanum bulbocastanum strain 11H21.</title>
        <authorList>
            <person name="Hosaka A.J."/>
        </authorList>
    </citation>
    <scope>NUCLEOTIDE SEQUENCE [LARGE SCALE GENOMIC DNA]</scope>
    <source>
        <tissue evidence="2">Young leaves</tissue>
    </source>
</reference>
<dbReference type="AlphaFoldDB" id="A0AAN8Y1W8"/>
<evidence type="ECO:0000313" key="3">
    <source>
        <dbReference type="Proteomes" id="UP001371456"/>
    </source>
</evidence>
<evidence type="ECO:0000256" key="1">
    <source>
        <dbReference type="SAM" id="MobiDB-lite"/>
    </source>
</evidence>
<evidence type="ECO:0000313" key="2">
    <source>
        <dbReference type="EMBL" id="KAK6776156.1"/>
    </source>
</evidence>
<dbReference type="Proteomes" id="UP001371456">
    <property type="component" value="Unassembled WGS sequence"/>
</dbReference>
<sequence length="21" mass="2510">MTWGLYRNALNDTQKARNKND</sequence>